<dbReference type="CDD" id="cd12173">
    <property type="entry name" value="PGDH_4"/>
    <property type="match status" value="1"/>
</dbReference>
<dbReference type="GO" id="GO:0051287">
    <property type="term" value="F:NAD binding"/>
    <property type="evidence" value="ECO:0007669"/>
    <property type="project" value="InterPro"/>
</dbReference>
<keyword evidence="3 5" id="KW-0560">Oxidoreductase</keyword>
<evidence type="ECO:0008006" key="10">
    <source>
        <dbReference type="Google" id="ProtNLM"/>
    </source>
</evidence>
<dbReference type="SUPFAM" id="SSF52283">
    <property type="entry name" value="Formate/glycerate dehydrogenase catalytic domain-like"/>
    <property type="match status" value="1"/>
</dbReference>
<accession>A0A1G2H8X1</accession>
<organism evidence="8 9">
    <name type="scientific">Candidatus Ryanbacteria bacterium RIFCSPLOWO2_12_FULL_47_9c</name>
    <dbReference type="NCBI Taxonomy" id="1802131"/>
    <lineage>
        <taxon>Bacteria</taxon>
        <taxon>Candidatus Ryaniibacteriota</taxon>
    </lineage>
</organism>
<dbReference type="PROSITE" id="PS00065">
    <property type="entry name" value="D_2_HYDROXYACID_DH_1"/>
    <property type="match status" value="1"/>
</dbReference>
<dbReference type="Pfam" id="PF02826">
    <property type="entry name" value="2-Hacid_dh_C"/>
    <property type="match status" value="1"/>
</dbReference>
<dbReference type="PROSITE" id="PS00671">
    <property type="entry name" value="D_2_HYDROXYACID_DH_3"/>
    <property type="match status" value="1"/>
</dbReference>
<dbReference type="InterPro" id="IPR029753">
    <property type="entry name" value="D-isomer_DH_CS"/>
</dbReference>
<evidence type="ECO:0000313" key="9">
    <source>
        <dbReference type="Proteomes" id="UP000178996"/>
    </source>
</evidence>
<keyword evidence="2" id="KW-0028">Amino-acid biosynthesis</keyword>
<evidence type="ECO:0000256" key="4">
    <source>
        <dbReference type="ARBA" id="ARBA00023027"/>
    </source>
</evidence>
<evidence type="ECO:0000259" key="6">
    <source>
        <dbReference type="Pfam" id="PF00389"/>
    </source>
</evidence>
<dbReference type="InterPro" id="IPR050857">
    <property type="entry name" value="D-2-hydroxyacid_DH"/>
</dbReference>
<dbReference type="Gene3D" id="3.40.50.720">
    <property type="entry name" value="NAD(P)-binding Rossmann-like Domain"/>
    <property type="match status" value="2"/>
</dbReference>
<evidence type="ECO:0000256" key="5">
    <source>
        <dbReference type="RuleBase" id="RU003719"/>
    </source>
</evidence>
<proteinExistence type="inferred from homology"/>
<dbReference type="Pfam" id="PF00389">
    <property type="entry name" value="2-Hacid_dh"/>
    <property type="match status" value="1"/>
</dbReference>
<evidence type="ECO:0000259" key="7">
    <source>
        <dbReference type="Pfam" id="PF02826"/>
    </source>
</evidence>
<dbReference type="InterPro" id="IPR006140">
    <property type="entry name" value="D-isomer_DH_NAD-bd"/>
</dbReference>
<dbReference type="PANTHER" id="PTHR42789:SF1">
    <property type="entry name" value="D-ISOMER SPECIFIC 2-HYDROXYACID DEHYDROGENASE FAMILY PROTEIN (AFU_ORTHOLOGUE AFUA_6G10090)"/>
    <property type="match status" value="1"/>
</dbReference>
<name>A0A1G2H8X1_9BACT</name>
<comment type="caution">
    <text evidence="8">The sequence shown here is derived from an EMBL/GenBank/DDBJ whole genome shotgun (WGS) entry which is preliminary data.</text>
</comment>
<comment type="similarity">
    <text evidence="1 5">Belongs to the D-isomer specific 2-hydroxyacid dehydrogenase family.</text>
</comment>
<dbReference type="FunFam" id="3.40.50.720:FF:000203">
    <property type="entry name" value="D-3-phosphoglycerate dehydrogenase (SerA)"/>
    <property type="match status" value="1"/>
</dbReference>
<dbReference type="Proteomes" id="UP000178996">
    <property type="component" value="Unassembled WGS sequence"/>
</dbReference>
<dbReference type="EMBL" id="MHOB01000001">
    <property type="protein sequence ID" value="OGZ58398.1"/>
    <property type="molecule type" value="Genomic_DNA"/>
</dbReference>
<dbReference type="AlphaFoldDB" id="A0A1G2H8X1"/>
<evidence type="ECO:0000256" key="1">
    <source>
        <dbReference type="ARBA" id="ARBA00005854"/>
    </source>
</evidence>
<sequence length="312" mass="34927">MPISILVTEPDYFTRASLRAMREVGSVEARRMTRRELLRAVRNVDALVVRIDTRVDAELLRRARRLQCVVSATTGLNHIDVAFLKAHDVPLFSLSGAHSVPTAEHALALLFAIARRIPWAHAHVMRGRWDRWEFIGEEIEGKTLGVVGIGRIGAEITRRARALGMRVYAHDPYVSSRVVATRGARKAGWKTLLSRSDFISLHLPLTLETKHMIGKKEFAVMKPSVILINTARGAIIEEHAFLNALKNKRIRAAALDVYPEEPLAPSNAFRHYARNHTNLILTPHIAASTAEAVGRASMFAADVIKRFFSSRR</sequence>
<dbReference type="InterPro" id="IPR036291">
    <property type="entry name" value="NAD(P)-bd_dom_sf"/>
</dbReference>
<dbReference type="PROSITE" id="PS00670">
    <property type="entry name" value="D_2_HYDROXYACID_DH_2"/>
    <property type="match status" value="1"/>
</dbReference>
<feature type="domain" description="D-isomer specific 2-hydroxyacid dehydrogenase NAD-binding" evidence="7">
    <location>
        <begin position="107"/>
        <end position="286"/>
    </location>
</feature>
<dbReference type="InterPro" id="IPR006139">
    <property type="entry name" value="D-isomer_2_OHA_DH_cat_dom"/>
</dbReference>
<dbReference type="InterPro" id="IPR029752">
    <property type="entry name" value="D-isomer_DH_CS1"/>
</dbReference>
<gene>
    <name evidence="8" type="ORF">A3G60_02090</name>
</gene>
<reference evidence="8 9" key="1">
    <citation type="journal article" date="2016" name="Nat. Commun.">
        <title>Thousands of microbial genomes shed light on interconnected biogeochemical processes in an aquifer system.</title>
        <authorList>
            <person name="Anantharaman K."/>
            <person name="Brown C.T."/>
            <person name="Hug L.A."/>
            <person name="Sharon I."/>
            <person name="Castelle C.J."/>
            <person name="Probst A.J."/>
            <person name="Thomas B.C."/>
            <person name="Singh A."/>
            <person name="Wilkins M.J."/>
            <person name="Karaoz U."/>
            <person name="Brodie E.L."/>
            <person name="Williams K.H."/>
            <person name="Hubbard S.S."/>
            <person name="Banfield J.F."/>
        </authorList>
    </citation>
    <scope>NUCLEOTIDE SEQUENCE [LARGE SCALE GENOMIC DNA]</scope>
</reference>
<dbReference type="PANTHER" id="PTHR42789">
    <property type="entry name" value="D-ISOMER SPECIFIC 2-HYDROXYACID DEHYDROGENASE FAMILY PROTEIN (AFU_ORTHOLOGUE AFUA_6G10090)"/>
    <property type="match status" value="1"/>
</dbReference>
<dbReference type="SUPFAM" id="SSF51735">
    <property type="entry name" value="NAD(P)-binding Rossmann-fold domains"/>
    <property type="match status" value="1"/>
</dbReference>
<dbReference type="GO" id="GO:0016616">
    <property type="term" value="F:oxidoreductase activity, acting on the CH-OH group of donors, NAD or NADP as acceptor"/>
    <property type="evidence" value="ECO:0007669"/>
    <property type="project" value="InterPro"/>
</dbReference>
<dbReference type="GO" id="GO:0008652">
    <property type="term" value="P:amino acid biosynthetic process"/>
    <property type="evidence" value="ECO:0007669"/>
    <property type="project" value="UniProtKB-KW"/>
</dbReference>
<keyword evidence="4" id="KW-0520">NAD</keyword>
<evidence type="ECO:0000313" key="8">
    <source>
        <dbReference type="EMBL" id="OGZ58398.1"/>
    </source>
</evidence>
<evidence type="ECO:0000256" key="3">
    <source>
        <dbReference type="ARBA" id="ARBA00023002"/>
    </source>
</evidence>
<feature type="domain" description="D-isomer specific 2-hydroxyacid dehydrogenase catalytic" evidence="6">
    <location>
        <begin position="24"/>
        <end position="310"/>
    </location>
</feature>
<protein>
    <recommendedName>
        <fullName evidence="10">Hydroxyacid dehydrogenase</fullName>
    </recommendedName>
</protein>
<evidence type="ECO:0000256" key="2">
    <source>
        <dbReference type="ARBA" id="ARBA00022605"/>
    </source>
</evidence>